<evidence type="ECO:0000259" key="1">
    <source>
        <dbReference type="Pfam" id="PF14088"/>
    </source>
</evidence>
<organism evidence="2 3">
    <name type="scientific">Sphingobacterium yanglingense</name>
    <dbReference type="NCBI Taxonomy" id="1437280"/>
    <lineage>
        <taxon>Bacteria</taxon>
        <taxon>Pseudomonadati</taxon>
        <taxon>Bacteroidota</taxon>
        <taxon>Sphingobacteriia</taxon>
        <taxon>Sphingobacteriales</taxon>
        <taxon>Sphingobacteriaceae</taxon>
        <taxon>Sphingobacterium</taxon>
    </lineage>
</organism>
<dbReference type="Proteomes" id="UP000295292">
    <property type="component" value="Unassembled WGS sequence"/>
</dbReference>
<gene>
    <name evidence="2" type="ORF">CLV99_1071</name>
</gene>
<dbReference type="EMBL" id="SNYV01000011">
    <property type="protein sequence ID" value="TDQ79624.1"/>
    <property type="molecule type" value="Genomic_DNA"/>
</dbReference>
<dbReference type="InterPro" id="IPR025364">
    <property type="entry name" value="DUF4268"/>
</dbReference>
<name>A0A4R6WHK7_9SPHI</name>
<protein>
    <submittedName>
        <fullName evidence="2">Uncharacterized protein DUF4268</fullName>
    </submittedName>
</protein>
<dbReference type="Pfam" id="PF14088">
    <property type="entry name" value="DUF4268"/>
    <property type="match status" value="1"/>
</dbReference>
<sequence length="153" mass="18359">MYSREEVKKLKEEFWTTFGQYMVGITSSDSEKINWVNYKTGIKQLYFRMDASNKSTIIMIEMTHPDQGIRALLYAQFDELRHILHDTLGEEWDWYPEYHDDYGKQTTRIACTLDKVSIFKKEDWPKLISFLKPRIIALDEFWSTAKYAFDIFK</sequence>
<dbReference type="RefSeq" id="WP_246032695.1">
    <property type="nucleotide sequence ID" value="NZ_SNYV01000011.1"/>
</dbReference>
<keyword evidence="3" id="KW-1185">Reference proteome</keyword>
<proteinExistence type="predicted"/>
<reference evidence="2 3" key="1">
    <citation type="submission" date="2019-03" db="EMBL/GenBank/DDBJ databases">
        <title>Genomic Encyclopedia of Archaeal and Bacterial Type Strains, Phase II (KMG-II): from individual species to whole genera.</title>
        <authorList>
            <person name="Goeker M."/>
        </authorList>
    </citation>
    <scope>NUCLEOTIDE SEQUENCE [LARGE SCALE GENOMIC DNA]</scope>
    <source>
        <strain evidence="2 3">DSM 28353</strain>
    </source>
</reference>
<dbReference type="AlphaFoldDB" id="A0A4R6WHK7"/>
<evidence type="ECO:0000313" key="2">
    <source>
        <dbReference type="EMBL" id="TDQ79624.1"/>
    </source>
</evidence>
<feature type="domain" description="DUF4268" evidence="1">
    <location>
        <begin position="10"/>
        <end position="144"/>
    </location>
</feature>
<comment type="caution">
    <text evidence="2">The sequence shown here is derived from an EMBL/GenBank/DDBJ whole genome shotgun (WGS) entry which is preliminary data.</text>
</comment>
<evidence type="ECO:0000313" key="3">
    <source>
        <dbReference type="Proteomes" id="UP000295292"/>
    </source>
</evidence>
<accession>A0A4R6WHK7</accession>